<comment type="caution">
    <text evidence="4">The sequence shown here is derived from an EMBL/GenBank/DDBJ whole genome shotgun (WGS) entry which is preliminary data.</text>
</comment>
<feature type="chain" id="PRO_5046541275" evidence="2">
    <location>
        <begin position="22"/>
        <end position="258"/>
    </location>
</feature>
<protein>
    <submittedName>
        <fullName evidence="4">SGNH/GDSL hydrolase family protein</fullName>
    </submittedName>
</protein>
<dbReference type="EMBL" id="JABVEC010000055">
    <property type="protein sequence ID" value="MBC6471044.1"/>
    <property type="molecule type" value="Genomic_DNA"/>
</dbReference>
<evidence type="ECO:0000313" key="4">
    <source>
        <dbReference type="EMBL" id="MBC6471044.1"/>
    </source>
</evidence>
<proteinExistence type="predicted"/>
<feature type="signal peptide" evidence="2">
    <location>
        <begin position="1"/>
        <end position="21"/>
    </location>
</feature>
<dbReference type="PANTHER" id="PTHR30383:SF5">
    <property type="entry name" value="SGNH HYDROLASE-TYPE ESTERASE DOMAIN-CONTAINING PROTEIN"/>
    <property type="match status" value="1"/>
</dbReference>
<feature type="domain" description="SGNH hydrolase-type esterase" evidence="3">
    <location>
        <begin position="55"/>
        <end position="228"/>
    </location>
</feature>
<evidence type="ECO:0000259" key="3">
    <source>
        <dbReference type="Pfam" id="PF13472"/>
    </source>
</evidence>
<evidence type="ECO:0000313" key="5">
    <source>
        <dbReference type="Proteomes" id="UP000805614"/>
    </source>
</evidence>
<name>A0ABR7M2K9_9ACTN</name>
<dbReference type="SUPFAM" id="SSF52266">
    <property type="entry name" value="SGNH hydrolase"/>
    <property type="match status" value="1"/>
</dbReference>
<dbReference type="InterPro" id="IPR036514">
    <property type="entry name" value="SGNH_hydro_sf"/>
</dbReference>
<dbReference type="Proteomes" id="UP000805614">
    <property type="component" value="Unassembled WGS sequence"/>
</dbReference>
<evidence type="ECO:0000256" key="1">
    <source>
        <dbReference type="SAM" id="MobiDB-lite"/>
    </source>
</evidence>
<dbReference type="GO" id="GO:0016787">
    <property type="term" value="F:hydrolase activity"/>
    <property type="evidence" value="ECO:0007669"/>
    <property type="project" value="UniProtKB-KW"/>
</dbReference>
<dbReference type="InterPro" id="IPR013830">
    <property type="entry name" value="SGNH_hydro"/>
</dbReference>
<feature type="compositionally biased region" description="Low complexity" evidence="1">
    <location>
        <begin position="21"/>
        <end position="36"/>
    </location>
</feature>
<dbReference type="PANTHER" id="PTHR30383">
    <property type="entry name" value="THIOESTERASE 1/PROTEASE 1/LYSOPHOSPHOLIPASE L1"/>
    <property type="match status" value="1"/>
</dbReference>
<keyword evidence="4" id="KW-0378">Hydrolase</keyword>
<keyword evidence="5" id="KW-1185">Reference proteome</keyword>
<dbReference type="Pfam" id="PF13472">
    <property type="entry name" value="Lipase_GDSL_2"/>
    <property type="match status" value="1"/>
</dbReference>
<evidence type="ECO:0000256" key="2">
    <source>
        <dbReference type="SAM" id="SignalP"/>
    </source>
</evidence>
<gene>
    <name evidence="4" type="ORF">HKK74_36970</name>
</gene>
<accession>A0ABR7M2K9</accession>
<dbReference type="InterPro" id="IPR051532">
    <property type="entry name" value="Ester_Hydrolysis_Enzymes"/>
</dbReference>
<organism evidence="4 5">
    <name type="scientific">Actinomadura alba</name>
    <dbReference type="NCBI Taxonomy" id="406431"/>
    <lineage>
        <taxon>Bacteria</taxon>
        <taxon>Bacillati</taxon>
        <taxon>Actinomycetota</taxon>
        <taxon>Actinomycetes</taxon>
        <taxon>Streptosporangiales</taxon>
        <taxon>Thermomonosporaceae</taxon>
        <taxon>Actinomadura</taxon>
    </lineage>
</organism>
<reference evidence="4 5" key="1">
    <citation type="submission" date="2020-06" db="EMBL/GenBank/DDBJ databases">
        <title>Actinomadura xiongansis sp. nov., isolated from soil of Baiyangdian.</title>
        <authorList>
            <person name="Zhang X."/>
        </authorList>
    </citation>
    <scope>NUCLEOTIDE SEQUENCE [LARGE SCALE GENOMIC DNA]</scope>
    <source>
        <strain evidence="4 5">HBUM206468</strain>
    </source>
</reference>
<dbReference type="CDD" id="cd00229">
    <property type="entry name" value="SGNH_hydrolase"/>
    <property type="match status" value="1"/>
</dbReference>
<keyword evidence="2" id="KW-0732">Signal</keyword>
<dbReference type="Gene3D" id="3.40.50.1110">
    <property type="entry name" value="SGNH hydrolase"/>
    <property type="match status" value="1"/>
</dbReference>
<dbReference type="PROSITE" id="PS51257">
    <property type="entry name" value="PROKAR_LIPOPROTEIN"/>
    <property type="match status" value="1"/>
</dbReference>
<dbReference type="RefSeq" id="WP_187248085.1">
    <property type="nucleotide sequence ID" value="NZ_BAAAOK010000009.1"/>
</dbReference>
<feature type="region of interest" description="Disordered" evidence="1">
    <location>
        <begin position="21"/>
        <end position="44"/>
    </location>
</feature>
<sequence length="258" mass="27740">MRRLVPYAVAAILTVSGCTAAASQSPQRSPQPSRTTGGEMHDGGEHAASAPVVMILGDSYTAGIPGTPPESTYAAEVARTLGWQIIIAGYRGTGFVAPGRIGKTFQMLFDEELAWRPAPDMIIVAGGHNDWPHGPGLVTAAARQLLTKIRQQWPSTRLVLTGPMAGSDPRPQALSVRDALKGVASELRLPFIDPLQEQWITGNVRKRTGTARLYIRRDGVHPNAAGNRYFADRFVADLRRLGLDEPRLPARGAGHQGP</sequence>